<dbReference type="SUPFAM" id="SSF101327">
    <property type="entry name" value="YgfB-like"/>
    <property type="match status" value="1"/>
</dbReference>
<dbReference type="Gene3D" id="1.20.120.740">
    <property type="entry name" value="YgfB uncharacterised protein family UPF0149, PF03695"/>
    <property type="match status" value="1"/>
</dbReference>
<dbReference type="InterPro" id="IPR011978">
    <property type="entry name" value="YgfB-like"/>
</dbReference>
<reference evidence="2 3" key="1">
    <citation type="submission" date="2018-04" db="EMBL/GenBank/DDBJ databases">
        <title>Thalassorhabdus spongiae gen. nov., sp. nov., isolated from a marine sponge in South-West Iceland.</title>
        <authorList>
            <person name="Knobloch S."/>
            <person name="Daussin A."/>
            <person name="Johannsson R."/>
            <person name="Marteinsson V.T."/>
        </authorList>
    </citation>
    <scope>NUCLEOTIDE SEQUENCE [LARGE SCALE GENOMIC DNA]</scope>
    <source>
        <strain evidence="2 3">Hp12</strain>
    </source>
</reference>
<organism evidence="2 3">
    <name type="scientific">Pelagibaculum spongiae</name>
    <dbReference type="NCBI Taxonomy" id="2080658"/>
    <lineage>
        <taxon>Bacteria</taxon>
        <taxon>Pseudomonadati</taxon>
        <taxon>Pseudomonadota</taxon>
        <taxon>Gammaproteobacteria</taxon>
        <taxon>Oceanospirillales</taxon>
        <taxon>Pelagibaculum</taxon>
    </lineage>
</organism>
<evidence type="ECO:0000313" key="2">
    <source>
        <dbReference type="EMBL" id="PVZ72290.1"/>
    </source>
</evidence>
<dbReference type="Proteomes" id="UP000244906">
    <property type="component" value="Unassembled WGS sequence"/>
</dbReference>
<gene>
    <name evidence="2" type="ORF">DC094_04580</name>
</gene>
<comment type="caution">
    <text evidence="2">The sequence shown here is derived from an EMBL/GenBank/DDBJ whole genome shotgun (WGS) entry which is preliminary data.</text>
</comment>
<dbReference type="InterPro" id="IPR036255">
    <property type="entry name" value="YgfB-like_sf"/>
</dbReference>
<sequence>MQTLAEWPQLQQFEELLDKHGALAETPESQGLLCGLMCSAHTPGLKDWMEAMFGGEADLEEQEIDLLRIFYRMTTEGFVQSDFSFSPLIPDESAGLAARADALTSWVRGFMTGFALTGQNEKEPDDPTVGEALIDMRNLGVTQFDIDEEDDMDETEAAFEEIHEFVRVAAQLIFNDYAPEGLEPGDDERLH</sequence>
<evidence type="ECO:0000313" key="3">
    <source>
        <dbReference type="Proteomes" id="UP000244906"/>
    </source>
</evidence>
<evidence type="ECO:0000256" key="1">
    <source>
        <dbReference type="ARBA" id="ARBA00038308"/>
    </source>
</evidence>
<evidence type="ECO:0008006" key="4">
    <source>
        <dbReference type="Google" id="ProtNLM"/>
    </source>
</evidence>
<dbReference type="RefSeq" id="WP_116685876.1">
    <property type="nucleotide sequence ID" value="NZ_CAWNYD010000001.1"/>
</dbReference>
<accession>A0A2V1H2T6</accession>
<dbReference type="AlphaFoldDB" id="A0A2V1H2T6"/>
<proteinExistence type="inferred from homology"/>
<dbReference type="PANTHER" id="PTHR37528:SF1">
    <property type="entry name" value="UPF0149 PROTEIN YGFB"/>
    <property type="match status" value="1"/>
</dbReference>
<dbReference type="OrthoDB" id="9783391at2"/>
<dbReference type="Pfam" id="PF03695">
    <property type="entry name" value="UPF0149"/>
    <property type="match status" value="1"/>
</dbReference>
<name>A0A2V1H2T6_9GAMM</name>
<dbReference type="NCBIfam" id="TIGR02292">
    <property type="entry name" value="ygfB_yecA"/>
    <property type="match status" value="1"/>
</dbReference>
<protein>
    <recommendedName>
        <fullName evidence="4">YecA family protein</fullName>
    </recommendedName>
</protein>
<dbReference type="PANTHER" id="PTHR37528">
    <property type="entry name" value="UPF0149 PROTEIN YGFB"/>
    <property type="match status" value="1"/>
</dbReference>
<comment type="similarity">
    <text evidence="1">Belongs to the UPF0149 family.</text>
</comment>
<dbReference type="EMBL" id="QDDL01000001">
    <property type="protein sequence ID" value="PVZ72290.1"/>
    <property type="molecule type" value="Genomic_DNA"/>
</dbReference>
<keyword evidence="3" id="KW-1185">Reference proteome</keyword>
<dbReference type="GO" id="GO:0005829">
    <property type="term" value="C:cytosol"/>
    <property type="evidence" value="ECO:0007669"/>
    <property type="project" value="TreeGrafter"/>
</dbReference>